<dbReference type="PROSITE" id="PS50850">
    <property type="entry name" value="MFS"/>
    <property type="match status" value="1"/>
</dbReference>
<evidence type="ECO:0000256" key="2">
    <source>
        <dbReference type="ARBA" id="ARBA00010992"/>
    </source>
</evidence>
<feature type="transmembrane region" description="Helical" evidence="9">
    <location>
        <begin position="321"/>
        <end position="340"/>
    </location>
</feature>
<evidence type="ECO:0000259" key="10">
    <source>
        <dbReference type="PROSITE" id="PS50850"/>
    </source>
</evidence>
<protein>
    <recommendedName>
        <fullName evidence="10">Major facilitator superfamily (MFS) profile domain-containing protein</fullName>
    </recommendedName>
</protein>
<feature type="transmembrane region" description="Helical" evidence="9">
    <location>
        <begin position="293"/>
        <end position="314"/>
    </location>
</feature>
<feature type="transmembrane region" description="Helical" evidence="9">
    <location>
        <begin position="77"/>
        <end position="96"/>
    </location>
</feature>
<evidence type="ECO:0000256" key="4">
    <source>
        <dbReference type="ARBA" id="ARBA00022692"/>
    </source>
</evidence>
<dbReference type="PROSITE" id="PS00216">
    <property type="entry name" value="SUGAR_TRANSPORT_1"/>
    <property type="match status" value="1"/>
</dbReference>
<dbReference type="FunFam" id="1.20.1250.20:FF:000090">
    <property type="entry name" value="MFS sugar transporter, putative"/>
    <property type="match status" value="1"/>
</dbReference>
<dbReference type="PANTHER" id="PTHR48022">
    <property type="entry name" value="PLASTIDIC GLUCOSE TRANSPORTER 4"/>
    <property type="match status" value="1"/>
</dbReference>
<gene>
    <name evidence="11" type="ORF">ASPGLDRAFT_51261</name>
</gene>
<feature type="coiled-coil region" evidence="8">
    <location>
        <begin position="214"/>
        <end position="241"/>
    </location>
</feature>
<dbReference type="Pfam" id="PF00083">
    <property type="entry name" value="Sugar_tr"/>
    <property type="match status" value="1"/>
</dbReference>
<dbReference type="InterPro" id="IPR020846">
    <property type="entry name" value="MFS_dom"/>
</dbReference>
<dbReference type="VEuPathDB" id="FungiDB:ASPGLDRAFT_51261"/>
<dbReference type="STRING" id="1160497.A0A1L9VAG4"/>
<sequence>MGLSLVLFYGVIAGISGFLFGYDSGVMTTTIAQEQFLQQFNPTSSMMGTIIAIMQAGGFFGCLTAGKLSDLWGRKKAIMFGCVFVVVGGVLQAAAYHTAMLIIGRFITGFGVGSLTMTVPVYQAEISPPRWRGTIVGCQQLMLATGNAVANWTGYGCSFVNSSFQWRMPLALQVVPGIVLFVGSWFLPESPRWLVERDALDAALHVVQRLNPDKQNLNSAYAEFKEIVEQIKQEKEQSSERSYLQIFRRKAWRKRLLLGAGIWLMLNLTGVNVINYYLTQFFTSLGYGGRRAIFLTGVYGSVGAVTTFVVLFFVHRFHRKTPLMIANISQTATLIVMAGLTEASELGVSGQIGGVAMIFLFFVIYCSSWGPLSWVYASEIFPTQIRSKGYSMASAVNWLVTLLFNQTGPIALDHSGWKFYFLFVATNFISALVLLFLYPDDTSGKSLEAIDLLFDKHNARHRSTPEANEVRRTSIELDVKG</sequence>
<dbReference type="GO" id="GO:0016020">
    <property type="term" value="C:membrane"/>
    <property type="evidence" value="ECO:0007669"/>
    <property type="project" value="UniProtKB-SubCell"/>
</dbReference>
<keyword evidence="8" id="KW-0175">Coiled coil</keyword>
<evidence type="ECO:0000256" key="1">
    <source>
        <dbReference type="ARBA" id="ARBA00004141"/>
    </source>
</evidence>
<dbReference type="PROSITE" id="PS00217">
    <property type="entry name" value="SUGAR_TRANSPORT_2"/>
    <property type="match status" value="1"/>
</dbReference>
<name>A0A1L9VAG4_ASPGL</name>
<reference evidence="12" key="1">
    <citation type="journal article" date="2017" name="Genome Biol.">
        <title>Comparative genomics reveals high biological diversity and specific adaptations in the industrially and medically important fungal genus Aspergillus.</title>
        <authorList>
            <person name="de Vries R.P."/>
            <person name="Riley R."/>
            <person name="Wiebenga A."/>
            <person name="Aguilar-Osorio G."/>
            <person name="Amillis S."/>
            <person name="Uchima C.A."/>
            <person name="Anderluh G."/>
            <person name="Asadollahi M."/>
            <person name="Askin M."/>
            <person name="Barry K."/>
            <person name="Battaglia E."/>
            <person name="Bayram O."/>
            <person name="Benocci T."/>
            <person name="Braus-Stromeyer S.A."/>
            <person name="Caldana C."/>
            <person name="Canovas D."/>
            <person name="Cerqueira G.C."/>
            <person name="Chen F."/>
            <person name="Chen W."/>
            <person name="Choi C."/>
            <person name="Clum A."/>
            <person name="Dos Santos R.A."/>
            <person name="Damasio A.R."/>
            <person name="Diallinas G."/>
            <person name="Emri T."/>
            <person name="Fekete E."/>
            <person name="Flipphi M."/>
            <person name="Freyberg S."/>
            <person name="Gallo A."/>
            <person name="Gournas C."/>
            <person name="Habgood R."/>
            <person name="Hainaut M."/>
            <person name="Harispe M.L."/>
            <person name="Henrissat B."/>
            <person name="Hilden K.S."/>
            <person name="Hope R."/>
            <person name="Hossain A."/>
            <person name="Karabika E."/>
            <person name="Karaffa L."/>
            <person name="Karanyi Z."/>
            <person name="Krasevec N."/>
            <person name="Kuo A."/>
            <person name="Kusch H."/>
            <person name="LaButti K."/>
            <person name="Lagendijk E.L."/>
            <person name="Lapidus A."/>
            <person name="Levasseur A."/>
            <person name="Lindquist E."/>
            <person name="Lipzen A."/>
            <person name="Logrieco A.F."/>
            <person name="MacCabe A."/>
            <person name="Maekelae M.R."/>
            <person name="Malavazi I."/>
            <person name="Melin P."/>
            <person name="Meyer V."/>
            <person name="Mielnichuk N."/>
            <person name="Miskei M."/>
            <person name="Molnar A.P."/>
            <person name="Mule G."/>
            <person name="Ngan C.Y."/>
            <person name="Orejas M."/>
            <person name="Orosz E."/>
            <person name="Ouedraogo J.P."/>
            <person name="Overkamp K.M."/>
            <person name="Park H.-S."/>
            <person name="Perrone G."/>
            <person name="Piumi F."/>
            <person name="Punt P.J."/>
            <person name="Ram A.F."/>
            <person name="Ramon A."/>
            <person name="Rauscher S."/>
            <person name="Record E."/>
            <person name="Riano-Pachon D.M."/>
            <person name="Robert V."/>
            <person name="Roehrig J."/>
            <person name="Ruller R."/>
            <person name="Salamov A."/>
            <person name="Salih N.S."/>
            <person name="Samson R.A."/>
            <person name="Sandor E."/>
            <person name="Sanguinetti M."/>
            <person name="Schuetze T."/>
            <person name="Sepcic K."/>
            <person name="Shelest E."/>
            <person name="Sherlock G."/>
            <person name="Sophianopoulou V."/>
            <person name="Squina F.M."/>
            <person name="Sun H."/>
            <person name="Susca A."/>
            <person name="Todd R.B."/>
            <person name="Tsang A."/>
            <person name="Unkles S.E."/>
            <person name="van de Wiele N."/>
            <person name="van Rossen-Uffink D."/>
            <person name="Oliveira J.V."/>
            <person name="Vesth T.C."/>
            <person name="Visser J."/>
            <person name="Yu J.-H."/>
            <person name="Zhou M."/>
            <person name="Andersen M.R."/>
            <person name="Archer D.B."/>
            <person name="Baker S.E."/>
            <person name="Benoit I."/>
            <person name="Brakhage A.A."/>
            <person name="Braus G.H."/>
            <person name="Fischer R."/>
            <person name="Frisvad J.C."/>
            <person name="Goldman G.H."/>
            <person name="Houbraken J."/>
            <person name="Oakley B."/>
            <person name="Pocsi I."/>
            <person name="Scazzocchio C."/>
            <person name="Seiboth B."/>
            <person name="vanKuyk P.A."/>
            <person name="Wortman J."/>
            <person name="Dyer P.S."/>
            <person name="Grigoriev I.V."/>
        </authorList>
    </citation>
    <scope>NUCLEOTIDE SEQUENCE [LARGE SCALE GENOMIC DNA]</scope>
    <source>
        <strain evidence="12">CBS 516.65</strain>
    </source>
</reference>
<evidence type="ECO:0000256" key="7">
    <source>
        <dbReference type="RuleBase" id="RU003346"/>
    </source>
</evidence>
<feature type="transmembrane region" description="Helical" evidence="9">
    <location>
        <begin position="352"/>
        <end position="377"/>
    </location>
</feature>
<dbReference type="NCBIfam" id="TIGR00879">
    <property type="entry name" value="SP"/>
    <property type="match status" value="1"/>
</dbReference>
<dbReference type="RefSeq" id="XP_022397510.1">
    <property type="nucleotide sequence ID" value="XM_022547490.1"/>
</dbReference>
<evidence type="ECO:0000256" key="9">
    <source>
        <dbReference type="SAM" id="Phobius"/>
    </source>
</evidence>
<evidence type="ECO:0000313" key="11">
    <source>
        <dbReference type="EMBL" id="OJJ80812.1"/>
    </source>
</evidence>
<dbReference type="PRINTS" id="PR00171">
    <property type="entry name" value="SUGRTRNSPORT"/>
</dbReference>
<dbReference type="InterPro" id="IPR050360">
    <property type="entry name" value="MFS_Sugar_Transporters"/>
</dbReference>
<accession>A0A1L9VAG4</accession>
<dbReference type="InterPro" id="IPR036259">
    <property type="entry name" value="MFS_trans_sf"/>
</dbReference>
<keyword evidence="12" id="KW-1185">Reference proteome</keyword>
<dbReference type="GeneID" id="34463751"/>
<dbReference type="AlphaFoldDB" id="A0A1L9VAG4"/>
<evidence type="ECO:0000256" key="5">
    <source>
        <dbReference type="ARBA" id="ARBA00022989"/>
    </source>
</evidence>
<feature type="domain" description="Major facilitator superfamily (MFS) profile" evidence="10">
    <location>
        <begin position="9"/>
        <end position="442"/>
    </location>
</feature>
<feature type="transmembrane region" description="Helical" evidence="9">
    <location>
        <begin position="256"/>
        <end position="278"/>
    </location>
</feature>
<dbReference type="InterPro" id="IPR005828">
    <property type="entry name" value="MFS_sugar_transport-like"/>
</dbReference>
<dbReference type="PANTHER" id="PTHR48022:SF80">
    <property type="entry name" value="SUGAR TRANSPORTER, PUTATIVE (AFU_ORTHOLOGUE AFUA_3G12170)-RELATED"/>
    <property type="match status" value="1"/>
</dbReference>
<evidence type="ECO:0000313" key="12">
    <source>
        <dbReference type="Proteomes" id="UP000184300"/>
    </source>
</evidence>
<evidence type="ECO:0000256" key="3">
    <source>
        <dbReference type="ARBA" id="ARBA00022448"/>
    </source>
</evidence>
<dbReference type="InterPro" id="IPR003663">
    <property type="entry name" value="Sugar/inositol_transpt"/>
</dbReference>
<dbReference type="SUPFAM" id="SSF103473">
    <property type="entry name" value="MFS general substrate transporter"/>
    <property type="match status" value="1"/>
</dbReference>
<comment type="similarity">
    <text evidence="2 7">Belongs to the major facilitator superfamily. Sugar transporter (TC 2.A.1.1) family.</text>
</comment>
<keyword evidence="4 9" id="KW-0812">Transmembrane</keyword>
<feature type="transmembrane region" description="Helical" evidence="9">
    <location>
        <begin position="419"/>
        <end position="438"/>
    </location>
</feature>
<feature type="transmembrane region" description="Helical" evidence="9">
    <location>
        <begin position="45"/>
        <end position="65"/>
    </location>
</feature>
<evidence type="ECO:0000256" key="6">
    <source>
        <dbReference type="ARBA" id="ARBA00023136"/>
    </source>
</evidence>
<dbReference type="Proteomes" id="UP000184300">
    <property type="component" value="Unassembled WGS sequence"/>
</dbReference>
<feature type="transmembrane region" description="Helical" evidence="9">
    <location>
        <begin position="102"/>
        <end position="122"/>
    </location>
</feature>
<keyword evidence="6 9" id="KW-0472">Membrane</keyword>
<comment type="subcellular location">
    <subcellularLocation>
        <location evidence="1">Membrane</location>
        <topology evidence="1">Multi-pass membrane protein</topology>
    </subcellularLocation>
</comment>
<dbReference type="Gene3D" id="1.20.1250.20">
    <property type="entry name" value="MFS general substrate transporter like domains"/>
    <property type="match status" value="1"/>
</dbReference>
<dbReference type="EMBL" id="KV878909">
    <property type="protein sequence ID" value="OJJ80812.1"/>
    <property type="molecule type" value="Genomic_DNA"/>
</dbReference>
<evidence type="ECO:0000256" key="8">
    <source>
        <dbReference type="SAM" id="Coils"/>
    </source>
</evidence>
<feature type="transmembrane region" description="Helical" evidence="9">
    <location>
        <begin position="389"/>
        <end position="407"/>
    </location>
</feature>
<proteinExistence type="inferred from homology"/>
<dbReference type="OrthoDB" id="6133115at2759"/>
<organism evidence="11 12">
    <name type="scientific">Aspergillus glaucus CBS 516.65</name>
    <dbReference type="NCBI Taxonomy" id="1160497"/>
    <lineage>
        <taxon>Eukaryota</taxon>
        <taxon>Fungi</taxon>
        <taxon>Dikarya</taxon>
        <taxon>Ascomycota</taxon>
        <taxon>Pezizomycotina</taxon>
        <taxon>Eurotiomycetes</taxon>
        <taxon>Eurotiomycetidae</taxon>
        <taxon>Eurotiales</taxon>
        <taxon>Aspergillaceae</taxon>
        <taxon>Aspergillus</taxon>
        <taxon>Aspergillus subgen. Aspergillus</taxon>
    </lineage>
</organism>
<dbReference type="GO" id="GO:0005351">
    <property type="term" value="F:carbohydrate:proton symporter activity"/>
    <property type="evidence" value="ECO:0007669"/>
    <property type="project" value="TreeGrafter"/>
</dbReference>
<keyword evidence="5 9" id="KW-1133">Transmembrane helix</keyword>
<dbReference type="InterPro" id="IPR005829">
    <property type="entry name" value="Sugar_transporter_CS"/>
</dbReference>
<keyword evidence="3 7" id="KW-0813">Transport</keyword>